<dbReference type="PANTHER" id="PTHR43701:SF2">
    <property type="entry name" value="MEMBRANE TRANSPORTER PROTEIN YJNA-RELATED"/>
    <property type="match status" value="1"/>
</dbReference>
<protein>
    <recommendedName>
        <fullName evidence="6">Probable membrane transporter protein</fullName>
    </recommendedName>
</protein>
<evidence type="ECO:0000256" key="6">
    <source>
        <dbReference type="RuleBase" id="RU363041"/>
    </source>
</evidence>
<keyword evidence="4 6" id="KW-1133">Transmembrane helix</keyword>
<keyword evidence="6" id="KW-1003">Cell membrane</keyword>
<keyword evidence="5 6" id="KW-0472">Membrane</keyword>
<feature type="transmembrane region" description="Helical" evidence="6">
    <location>
        <begin position="39"/>
        <end position="60"/>
    </location>
</feature>
<reference evidence="7 8" key="1">
    <citation type="journal article" date="2015" name="Stand. Genomic Sci.">
        <title>Genomic Encyclopedia of Bacterial and Archaeal Type Strains, Phase III: the genomes of soil and plant-associated and newly described type strains.</title>
        <authorList>
            <person name="Whitman W.B."/>
            <person name="Woyke T."/>
            <person name="Klenk H.P."/>
            <person name="Zhou Y."/>
            <person name="Lilburn T.G."/>
            <person name="Beck B.J."/>
            <person name="De Vos P."/>
            <person name="Vandamme P."/>
            <person name="Eisen J.A."/>
            <person name="Garrity G."/>
            <person name="Hugenholtz P."/>
            <person name="Kyrpides N.C."/>
        </authorList>
    </citation>
    <scope>NUCLEOTIDE SEQUENCE [LARGE SCALE GENOMIC DNA]</scope>
    <source>
        <strain evidence="7 8">CV53</strain>
    </source>
</reference>
<feature type="transmembrane region" description="Helical" evidence="6">
    <location>
        <begin position="199"/>
        <end position="217"/>
    </location>
</feature>
<evidence type="ECO:0000313" key="7">
    <source>
        <dbReference type="EMBL" id="TCN25003.1"/>
    </source>
</evidence>
<comment type="subcellular location">
    <subcellularLocation>
        <location evidence="6">Cell membrane</location>
        <topology evidence="6">Multi-pass membrane protein</topology>
    </subcellularLocation>
    <subcellularLocation>
        <location evidence="1">Membrane</location>
        <topology evidence="1">Multi-pass membrane protein</topology>
    </subcellularLocation>
</comment>
<evidence type="ECO:0000256" key="5">
    <source>
        <dbReference type="ARBA" id="ARBA00023136"/>
    </source>
</evidence>
<feature type="transmembrane region" description="Helical" evidence="6">
    <location>
        <begin position="7"/>
        <end position="33"/>
    </location>
</feature>
<feature type="transmembrane region" description="Helical" evidence="6">
    <location>
        <begin position="95"/>
        <end position="113"/>
    </location>
</feature>
<evidence type="ECO:0000256" key="3">
    <source>
        <dbReference type="ARBA" id="ARBA00022692"/>
    </source>
</evidence>
<feature type="transmembrane region" description="Helical" evidence="6">
    <location>
        <begin position="224"/>
        <end position="243"/>
    </location>
</feature>
<evidence type="ECO:0000256" key="4">
    <source>
        <dbReference type="ARBA" id="ARBA00022989"/>
    </source>
</evidence>
<evidence type="ECO:0000256" key="1">
    <source>
        <dbReference type="ARBA" id="ARBA00004141"/>
    </source>
</evidence>
<evidence type="ECO:0000313" key="8">
    <source>
        <dbReference type="Proteomes" id="UP000295689"/>
    </source>
</evidence>
<keyword evidence="3 6" id="KW-0812">Transmembrane</keyword>
<comment type="caution">
    <text evidence="7">The sequence shown here is derived from an EMBL/GenBank/DDBJ whole genome shotgun (WGS) entry which is preliminary data.</text>
</comment>
<gene>
    <name evidence="7" type="ORF">EV146_106205</name>
</gene>
<feature type="transmembrane region" description="Helical" evidence="6">
    <location>
        <begin position="133"/>
        <end position="155"/>
    </location>
</feature>
<dbReference type="GO" id="GO:0005886">
    <property type="term" value="C:plasma membrane"/>
    <property type="evidence" value="ECO:0007669"/>
    <property type="project" value="UniProtKB-SubCell"/>
</dbReference>
<sequence length="246" mass="25940">MSIMITMLFLGLILGFIGAGGSGFIIALLVTIFNVPIHTALGTAVAVMALSVLSGSWSHFREGNVKVKQGLIVGCLGGIGAYFGTQLTKFMDPHLLLFFTAGALTLSGLLLWARTRLHLEAGDEAAQPKSLTYLAVGVGNGFISGVCGIGAAPFIQLSLIKWLHFPLRMAVGTTMLVILPIALSASFGFVQNGYLEGELFLKVAAGTIVGTYLGAKLTRILPRAVLRFGMVMTPVTSAILLFINLL</sequence>
<accession>A0A4R2BEW8</accession>
<dbReference type="Pfam" id="PF01925">
    <property type="entry name" value="TauE"/>
    <property type="match status" value="1"/>
</dbReference>
<dbReference type="EMBL" id="SLVV01000006">
    <property type="protein sequence ID" value="TCN25003.1"/>
    <property type="molecule type" value="Genomic_DNA"/>
</dbReference>
<organism evidence="7 8">
    <name type="scientific">Mesobacillus foraminis</name>
    <dbReference type="NCBI Taxonomy" id="279826"/>
    <lineage>
        <taxon>Bacteria</taxon>
        <taxon>Bacillati</taxon>
        <taxon>Bacillota</taxon>
        <taxon>Bacilli</taxon>
        <taxon>Bacillales</taxon>
        <taxon>Bacillaceae</taxon>
        <taxon>Mesobacillus</taxon>
    </lineage>
</organism>
<evidence type="ECO:0000256" key="2">
    <source>
        <dbReference type="ARBA" id="ARBA00009142"/>
    </source>
</evidence>
<dbReference type="PANTHER" id="PTHR43701">
    <property type="entry name" value="MEMBRANE TRANSPORTER PROTEIN MJ0441-RELATED"/>
    <property type="match status" value="1"/>
</dbReference>
<dbReference type="AlphaFoldDB" id="A0A4R2BEW8"/>
<dbReference type="RefSeq" id="WP_132006327.1">
    <property type="nucleotide sequence ID" value="NZ_JABUHM010000004.1"/>
</dbReference>
<dbReference type="InterPro" id="IPR002781">
    <property type="entry name" value="TM_pro_TauE-like"/>
</dbReference>
<comment type="similarity">
    <text evidence="2 6">Belongs to the 4-toluene sulfonate uptake permease (TSUP) (TC 2.A.102) family.</text>
</comment>
<keyword evidence="8" id="KW-1185">Reference proteome</keyword>
<feature type="transmembrane region" description="Helical" evidence="6">
    <location>
        <begin position="167"/>
        <end position="187"/>
    </location>
</feature>
<dbReference type="InterPro" id="IPR051598">
    <property type="entry name" value="TSUP/Inactive_protease-like"/>
</dbReference>
<name>A0A4R2BEW8_9BACI</name>
<dbReference type="Proteomes" id="UP000295689">
    <property type="component" value="Unassembled WGS sequence"/>
</dbReference>
<proteinExistence type="inferred from homology"/>